<accession>A0ABD3Y1B8</accession>
<sequence>MDRIALDIMGPLPETSIGNKYILVIGDYFTKWTEAFALPNQDAIAVASVLVEDIICRFGVPRQIHSDKGTQFESEIFQEICRLLGIEKTRTTAYHPQSDGMVERFNRTLAAMLSVYVNEYQDNWDEHLPYLTMAYRAAIQESTNFTPNFLMLGREVTVPLDIQFGRPPDTYYRNEWVENL</sequence>
<dbReference type="InterPro" id="IPR001584">
    <property type="entry name" value="Integrase_cat-core"/>
</dbReference>
<dbReference type="Proteomes" id="UP001634394">
    <property type="component" value="Unassembled WGS sequence"/>
</dbReference>
<evidence type="ECO:0000259" key="1">
    <source>
        <dbReference type="PROSITE" id="PS50994"/>
    </source>
</evidence>
<keyword evidence="3" id="KW-1185">Reference proteome</keyword>
<dbReference type="SUPFAM" id="SSF53098">
    <property type="entry name" value="Ribonuclease H-like"/>
    <property type="match status" value="1"/>
</dbReference>
<dbReference type="PANTHER" id="PTHR37984">
    <property type="entry name" value="PROTEIN CBG26694"/>
    <property type="match status" value="1"/>
</dbReference>
<organism evidence="2 3">
    <name type="scientific">Sinanodonta woodiana</name>
    <name type="common">Chinese pond mussel</name>
    <name type="synonym">Anodonta woodiana</name>
    <dbReference type="NCBI Taxonomy" id="1069815"/>
    <lineage>
        <taxon>Eukaryota</taxon>
        <taxon>Metazoa</taxon>
        <taxon>Spiralia</taxon>
        <taxon>Lophotrochozoa</taxon>
        <taxon>Mollusca</taxon>
        <taxon>Bivalvia</taxon>
        <taxon>Autobranchia</taxon>
        <taxon>Heteroconchia</taxon>
        <taxon>Palaeoheterodonta</taxon>
        <taxon>Unionida</taxon>
        <taxon>Unionoidea</taxon>
        <taxon>Unionidae</taxon>
        <taxon>Unioninae</taxon>
        <taxon>Sinanodonta</taxon>
    </lineage>
</organism>
<dbReference type="FunFam" id="3.30.420.10:FF:000032">
    <property type="entry name" value="Retrovirus-related Pol polyprotein from transposon 297-like Protein"/>
    <property type="match status" value="1"/>
</dbReference>
<gene>
    <name evidence="2" type="ORF">ACJMK2_003405</name>
</gene>
<evidence type="ECO:0000313" key="2">
    <source>
        <dbReference type="EMBL" id="KAL3891142.1"/>
    </source>
</evidence>
<dbReference type="PROSITE" id="PS50994">
    <property type="entry name" value="INTEGRASE"/>
    <property type="match status" value="1"/>
</dbReference>
<protein>
    <recommendedName>
        <fullName evidence="1">Integrase catalytic domain-containing protein</fullName>
    </recommendedName>
</protein>
<evidence type="ECO:0000313" key="3">
    <source>
        <dbReference type="Proteomes" id="UP001634394"/>
    </source>
</evidence>
<name>A0ABD3Y1B8_SINWO</name>
<dbReference type="Pfam" id="PF00665">
    <property type="entry name" value="rve"/>
    <property type="match status" value="1"/>
</dbReference>
<proteinExistence type="predicted"/>
<dbReference type="InterPro" id="IPR050951">
    <property type="entry name" value="Retrovirus_Pol_polyprotein"/>
</dbReference>
<reference evidence="2 3" key="1">
    <citation type="submission" date="2024-11" db="EMBL/GenBank/DDBJ databases">
        <title>Chromosome-level genome assembly of the freshwater bivalve Anodonta woodiana.</title>
        <authorList>
            <person name="Chen X."/>
        </authorList>
    </citation>
    <scope>NUCLEOTIDE SEQUENCE [LARGE SCALE GENOMIC DNA]</scope>
    <source>
        <strain evidence="2">MN2024</strain>
        <tissue evidence="2">Gills</tissue>
    </source>
</reference>
<dbReference type="AlphaFoldDB" id="A0ABD3Y1B8"/>
<feature type="domain" description="Integrase catalytic" evidence="1">
    <location>
        <begin position="1"/>
        <end position="155"/>
    </location>
</feature>
<dbReference type="InterPro" id="IPR012337">
    <property type="entry name" value="RNaseH-like_sf"/>
</dbReference>
<dbReference type="Gene3D" id="3.30.420.10">
    <property type="entry name" value="Ribonuclease H-like superfamily/Ribonuclease H"/>
    <property type="match status" value="1"/>
</dbReference>
<dbReference type="InterPro" id="IPR036397">
    <property type="entry name" value="RNaseH_sf"/>
</dbReference>
<comment type="caution">
    <text evidence="2">The sequence shown here is derived from an EMBL/GenBank/DDBJ whole genome shotgun (WGS) entry which is preliminary data.</text>
</comment>
<dbReference type="PANTHER" id="PTHR37984:SF15">
    <property type="entry name" value="INTEGRASE CATALYTIC DOMAIN-CONTAINING PROTEIN"/>
    <property type="match status" value="1"/>
</dbReference>
<dbReference type="EMBL" id="JBJQND010000001">
    <property type="protein sequence ID" value="KAL3891142.1"/>
    <property type="molecule type" value="Genomic_DNA"/>
</dbReference>